<dbReference type="PANTHER" id="PTHR43297:SF2">
    <property type="entry name" value="DIPEPTIDE TRANSPORT ATP-BINDING PROTEIN DPPD"/>
    <property type="match status" value="1"/>
</dbReference>
<evidence type="ECO:0000256" key="6">
    <source>
        <dbReference type="ARBA" id="ARBA00022840"/>
    </source>
</evidence>
<comment type="similarity">
    <text evidence="2">Belongs to the ABC transporter superfamily.</text>
</comment>
<dbReference type="SMART" id="SM00382">
    <property type="entry name" value="AAA"/>
    <property type="match status" value="1"/>
</dbReference>
<protein>
    <submittedName>
        <fullName evidence="9">ABC transporter ATP-binding protein</fullName>
    </submittedName>
</protein>
<gene>
    <name evidence="9" type="ORF">I2H38_19165</name>
</gene>
<dbReference type="Proteomes" id="UP000599312">
    <property type="component" value="Unassembled WGS sequence"/>
</dbReference>
<dbReference type="GO" id="GO:0005886">
    <property type="term" value="C:plasma membrane"/>
    <property type="evidence" value="ECO:0007669"/>
    <property type="project" value="UniProtKB-SubCell"/>
</dbReference>
<dbReference type="InterPro" id="IPR003593">
    <property type="entry name" value="AAA+_ATPase"/>
</dbReference>
<dbReference type="EMBL" id="JADQDO010000014">
    <property type="protein sequence ID" value="MBF9235486.1"/>
    <property type="molecule type" value="Genomic_DNA"/>
</dbReference>
<dbReference type="CDD" id="cd03257">
    <property type="entry name" value="ABC_NikE_OppD_transporters"/>
    <property type="match status" value="1"/>
</dbReference>
<keyword evidence="5" id="KW-0547">Nucleotide-binding</keyword>
<evidence type="ECO:0000256" key="4">
    <source>
        <dbReference type="ARBA" id="ARBA00022475"/>
    </source>
</evidence>
<evidence type="ECO:0000256" key="3">
    <source>
        <dbReference type="ARBA" id="ARBA00022448"/>
    </source>
</evidence>
<evidence type="ECO:0000256" key="5">
    <source>
        <dbReference type="ARBA" id="ARBA00022741"/>
    </source>
</evidence>
<keyword evidence="3" id="KW-0813">Transport</keyword>
<evidence type="ECO:0000313" key="10">
    <source>
        <dbReference type="Proteomes" id="UP000599312"/>
    </source>
</evidence>
<evidence type="ECO:0000256" key="7">
    <source>
        <dbReference type="ARBA" id="ARBA00023136"/>
    </source>
</evidence>
<dbReference type="GO" id="GO:0055085">
    <property type="term" value="P:transmembrane transport"/>
    <property type="evidence" value="ECO:0007669"/>
    <property type="project" value="UniProtKB-ARBA"/>
</dbReference>
<dbReference type="PROSITE" id="PS50893">
    <property type="entry name" value="ABC_TRANSPORTER_2"/>
    <property type="match status" value="1"/>
</dbReference>
<keyword evidence="7" id="KW-0472">Membrane</keyword>
<dbReference type="Pfam" id="PF08352">
    <property type="entry name" value="oligo_HPY"/>
    <property type="match status" value="1"/>
</dbReference>
<reference evidence="9" key="1">
    <citation type="submission" date="2020-11" db="EMBL/GenBank/DDBJ databases">
        <authorList>
            <person name="Kim M.K."/>
        </authorList>
    </citation>
    <scope>NUCLEOTIDE SEQUENCE</scope>
    <source>
        <strain evidence="9">BT350</strain>
    </source>
</reference>
<dbReference type="NCBIfam" id="TIGR01727">
    <property type="entry name" value="oligo_HPY"/>
    <property type="match status" value="1"/>
</dbReference>
<dbReference type="SUPFAM" id="SSF52540">
    <property type="entry name" value="P-loop containing nucleoside triphosphate hydrolases"/>
    <property type="match status" value="1"/>
</dbReference>
<keyword evidence="10" id="KW-1185">Reference proteome</keyword>
<dbReference type="InterPro" id="IPR050388">
    <property type="entry name" value="ABC_Ni/Peptide_Import"/>
</dbReference>
<comment type="caution">
    <text evidence="9">The sequence shown here is derived from an EMBL/GenBank/DDBJ whole genome shotgun (WGS) entry which is preliminary data.</text>
</comment>
<proteinExistence type="inferred from homology"/>
<dbReference type="GO" id="GO:0016887">
    <property type="term" value="F:ATP hydrolysis activity"/>
    <property type="evidence" value="ECO:0007669"/>
    <property type="project" value="InterPro"/>
</dbReference>
<accession>A0A931BQA7</accession>
<evidence type="ECO:0000256" key="1">
    <source>
        <dbReference type="ARBA" id="ARBA00004417"/>
    </source>
</evidence>
<dbReference type="InterPro" id="IPR027417">
    <property type="entry name" value="P-loop_NTPase"/>
</dbReference>
<dbReference type="Pfam" id="PF00005">
    <property type="entry name" value="ABC_tran"/>
    <property type="match status" value="1"/>
</dbReference>
<dbReference type="Gene3D" id="3.40.50.300">
    <property type="entry name" value="P-loop containing nucleotide triphosphate hydrolases"/>
    <property type="match status" value="1"/>
</dbReference>
<feature type="domain" description="ABC transporter" evidence="8">
    <location>
        <begin position="10"/>
        <end position="260"/>
    </location>
</feature>
<dbReference type="InterPro" id="IPR013563">
    <property type="entry name" value="Oligopep_ABC_C"/>
</dbReference>
<keyword evidence="6 9" id="KW-0067">ATP-binding</keyword>
<dbReference type="PANTHER" id="PTHR43297">
    <property type="entry name" value="OLIGOPEPTIDE TRANSPORT ATP-BINDING PROTEIN APPD"/>
    <property type="match status" value="1"/>
</dbReference>
<keyword evidence="4" id="KW-1003">Cell membrane</keyword>
<dbReference type="InterPro" id="IPR003439">
    <property type="entry name" value="ABC_transporter-like_ATP-bd"/>
</dbReference>
<organism evidence="9 10">
    <name type="scientific">Microvirga alba</name>
    <dbReference type="NCBI Taxonomy" id="2791025"/>
    <lineage>
        <taxon>Bacteria</taxon>
        <taxon>Pseudomonadati</taxon>
        <taxon>Pseudomonadota</taxon>
        <taxon>Alphaproteobacteria</taxon>
        <taxon>Hyphomicrobiales</taxon>
        <taxon>Methylobacteriaceae</taxon>
        <taxon>Microvirga</taxon>
    </lineage>
</organism>
<dbReference type="FunFam" id="3.40.50.300:FF:000016">
    <property type="entry name" value="Oligopeptide ABC transporter ATP-binding component"/>
    <property type="match status" value="1"/>
</dbReference>
<dbReference type="GO" id="GO:0005524">
    <property type="term" value="F:ATP binding"/>
    <property type="evidence" value="ECO:0007669"/>
    <property type="project" value="UniProtKB-KW"/>
</dbReference>
<evidence type="ECO:0000313" key="9">
    <source>
        <dbReference type="EMBL" id="MBF9235486.1"/>
    </source>
</evidence>
<evidence type="ECO:0000256" key="2">
    <source>
        <dbReference type="ARBA" id="ARBA00005417"/>
    </source>
</evidence>
<name>A0A931BQA7_9HYPH</name>
<sequence>MAQPEKVSLLVIEDLHVDLPARSGRLQAVRGLSLAAAAGRTLAIVGESGSGKSITALSIMGLLPKGAQRRARRLTFDGIDLLAQTDRSMEDIRGNRIGMIFQDPTASFNPAYTIGEQLEEVHLRHCKKGRQDARKRAIDLLEQVGMPAPRERLAQYPFELSGGLRQRAMIAMALMCEPALVIADEPTTALDVTIQAQVLRVLRDLQRQMGLAVILITHDLGVVSAVADDVAVMYAGEIVEQSDVDALFASPQHPYTRGLLSCIPRIGSGQMGQRLPTIRGHVANLSRLPDGCVFAARCDMADDRCRKHPVELESVAPGHAVRCINAHLLEANTHA</sequence>
<evidence type="ECO:0000259" key="8">
    <source>
        <dbReference type="PROSITE" id="PS50893"/>
    </source>
</evidence>
<dbReference type="AlphaFoldDB" id="A0A931BQA7"/>
<dbReference type="GO" id="GO:0015833">
    <property type="term" value="P:peptide transport"/>
    <property type="evidence" value="ECO:0007669"/>
    <property type="project" value="InterPro"/>
</dbReference>
<comment type="subcellular location">
    <subcellularLocation>
        <location evidence="1">Cell inner membrane</location>
        <topology evidence="1">Peripheral membrane protein</topology>
    </subcellularLocation>
</comment>